<protein>
    <recommendedName>
        <fullName evidence="13">DUF560 domain-containing protein</fullName>
    </recommendedName>
</protein>
<dbReference type="Pfam" id="PF04575">
    <property type="entry name" value="SlipAM"/>
    <property type="match status" value="1"/>
</dbReference>
<organism evidence="11 12">
    <name type="scientific">Marinobacter oulmenensis</name>
    <dbReference type="NCBI Taxonomy" id="643747"/>
    <lineage>
        <taxon>Bacteria</taxon>
        <taxon>Pseudomonadati</taxon>
        <taxon>Pseudomonadota</taxon>
        <taxon>Gammaproteobacteria</taxon>
        <taxon>Pseudomonadales</taxon>
        <taxon>Marinobacteraceae</taxon>
        <taxon>Marinobacter</taxon>
    </lineage>
</organism>
<dbReference type="GO" id="GO:0009279">
    <property type="term" value="C:cell outer membrane"/>
    <property type="evidence" value="ECO:0007669"/>
    <property type="project" value="UniProtKB-SubCell"/>
</dbReference>
<evidence type="ECO:0000259" key="10">
    <source>
        <dbReference type="Pfam" id="PF24575"/>
    </source>
</evidence>
<evidence type="ECO:0000256" key="3">
    <source>
        <dbReference type="ARBA" id="ARBA00022692"/>
    </source>
</evidence>
<evidence type="ECO:0000256" key="1">
    <source>
        <dbReference type="ARBA" id="ARBA00004571"/>
    </source>
</evidence>
<dbReference type="InterPro" id="IPR011990">
    <property type="entry name" value="TPR-like_helical_dom_sf"/>
</dbReference>
<dbReference type="EMBL" id="JACHFE010000001">
    <property type="protein sequence ID" value="MBB5320066.1"/>
    <property type="molecule type" value="Genomic_DNA"/>
</dbReference>
<keyword evidence="3" id="KW-0812">Transmembrane</keyword>
<feature type="signal peptide" evidence="8">
    <location>
        <begin position="1"/>
        <end position="23"/>
    </location>
</feature>
<name>A0A840UFY3_9GAMM</name>
<evidence type="ECO:0000256" key="7">
    <source>
        <dbReference type="ARBA" id="ARBA00023609"/>
    </source>
</evidence>
<accession>A0A840UFY3</accession>
<keyword evidence="2" id="KW-1134">Transmembrane beta strand</keyword>
<comment type="caution">
    <text evidence="11">The sequence shown here is derived from an EMBL/GenBank/DDBJ whole genome shotgun (WGS) entry which is preliminary data.</text>
</comment>
<dbReference type="InterPro" id="IPR057556">
    <property type="entry name" value="TPR_Slam"/>
</dbReference>
<evidence type="ECO:0000313" key="12">
    <source>
        <dbReference type="Proteomes" id="UP000591735"/>
    </source>
</evidence>
<evidence type="ECO:0000256" key="4">
    <source>
        <dbReference type="ARBA" id="ARBA00022729"/>
    </source>
</evidence>
<evidence type="ECO:0000259" key="9">
    <source>
        <dbReference type="Pfam" id="PF04575"/>
    </source>
</evidence>
<evidence type="ECO:0000313" key="11">
    <source>
        <dbReference type="EMBL" id="MBB5320066.1"/>
    </source>
</evidence>
<keyword evidence="4 8" id="KW-0732">Signal</keyword>
<feature type="chain" id="PRO_5032553211" description="DUF560 domain-containing protein" evidence="8">
    <location>
        <begin position="24"/>
        <end position="492"/>
    </location>
</feature>
<evidence type="ECO:0000256" key="2">
    <source>
        <dbReference type="ARBA" id="ARBA00022452"/>
    </source>
</evidence>
<evidence type="ECO:0000256" key="5">
    <source>
        <dbReference type="ARBA" id="ARBA00023136"/>
    </source>
</evidence>
<proteinExistence type="inferred from homology"/>
<comment type="similarity">
    <text evidence="7">Belongs to the Slam family.</text>
</comment>
<dbReference type="PROSITE" id="PS51257">
    <property type="entry name" value="PROKAR_LIPOPROTEIN"/>
    <property type="match status" value="1"/>
</dbReference>
<dbReference type="SUPFAM" id="SSF56935">
    <property type="entry name" value="Porins"/>
    <property type="match status" value="1"/>
</dbReference>
<feature type="domain" description="Surface lipoprotein assembly modifier C-terminal" evidence="9">
    <location>
        <begin position="190"/>
        <end position="492"/>
    </location>
</feature>
<comment type="subcellular location">
    <subcellularLocation>
        <location evidence="1">Cell outer membrane</location>
        <topology evidence="1">Multi-pass membrane protein</topology>
    </subcellularLocation>
</comment>
<keyword evidence="5" id="KW-0472">Membrane</keyword>
<dbReference type="AlphaFoldDB" id="A0A840UFY3"/>
<evidence type="ECO:0000256" key="8">
    <source>
        <dbReference type="SAM" id="SignalP"/>
    </source>
</evidence>
<dbReference type="RefSeq" id="WP_183699488.1">
    <property type="nucleotide sequence ID" value="NZ_JACHFE010000001.1"/>
</dbReference>
<dbReference type="Pfam" id="PF24575">
    <property type="entry name" value="TPR_Slam"/>
    <property type="match status" value="1"/>
</dbReference>
<dbReference type="Proteomes" id="UP000591735">
    <property type="component" value="Unassembled WGS sequence"/>
</dbReference>
<gene>
    <name evidence="11" type="ORF">HNR38_000534</name>
</gene>
<reference evidence="11 12" key="1">
    <citation type="submission" date="2020-08" db="EMBL/GenBank/DDBJ databases">
        <title>Genomic Encyclopedia of Type Strains, Phase IV (KMG-IV): sequencing the most valuable type-strain genomes for metagenomic binning, comparative biology and taxonomic classification.</title>
        <authorList>
            <person name="Goeker M."/>
        </authorList>
    </citation>
    <scope>NUCLEOTIDE SEQUENCE [LARGE SCALE GENOMIC DNA]</scope>
    <source>
        <strain evidence="11 12">DSM 22359</strain>
    </source>
</reference>
<dbReference type="Gene3D" id="1.25.40.10">
    <property type="entry name" value="Tetratricopeptide repeat domain"/>
    <property type="match status" value="1"/>
</dbReference>
<keyword evidence="12" id="KW-1185">Reference proteome</keyword>
<evidence type="ECO:0000256" key="6">
    <source>
        <dbReference type="ARBA" id="ARBA00023237"/>
    </source>
</evidence>
<feature type="domain" description="Surface lipoprotein assembly modifier N-terminal TPR repeats region" evidence="10">
    <location>
        <begin position="70"/>
        <end position="160"/>
    </location>
</feature>
<keyword evidence="6" id="KW-0998">Cell outer membrane</keyword>
<evidence type="ECO:0008006" key="13">
    <source>
        <dbReference type="Google" id="ProtNLM"/>
    </source>
</evidence>
<dbReference type="SUPFAM" id="SSF48452">
    <property type="entry name" value="TPR-like"/>
    <property type="match status" value="1"/>
</dbReference>
<dbReference type="InterPro" id="IPR007655">
    <property type="entry name" value="Slam_C"/>
</dbReference>
<sequence>MPCRFTAMGLLLLSCLVAPGTRADDDDTRFLQDQTRRTLEQQTRGEEKLAAPPGTLMYEGRRYQVPTTLEALAPAIYVAINTNQWSQLPGFLDRYRQLSGHRPALVAMAESLLARFRGNHTRALELMETASELEPDDARIRLELARLWFEDNQDQRAKAGFEKALAAGLPPQAQHLVRQYRQALAIRDDWHGSFALGLGYNDNINQGNGYYSCLSAFAGYCLFERRMPEAIESEMASYELSLQRRVNLAGNHNLQFRPVSYGNYYPETNPSETAVIQDYSTNLALLQAGYQYLDARDSVRLTPYLEHYYRNRTSEYLAHGLELEWRHFLNRQWQLATSLDAKRYEYTSNGETVGTDYKRYQWDANATYQPRANTSLYGGVTLSRREYEQEAASSKSWAVRAGLYNAFPGEAGLFVNALAIYRDSRNDAYDFFLGDRRHDQQQVYILSAGANGWSIAGMTPELRVRHTINHSNLDWAFGFEQTEASLLLRKKF</sequence>